<feature type="region of interest" description="Disordered" evidence="1">
    <location>
        <begin position="1"/>
        <end position="69"/>
    </location>
</feature>
<organism evidence="2 3">
    <name type="scientific">Paramarasmius palmivorus</name>
    <dbReference type="NCBI Taxonomy" id="297713"/>
    <lineage>
        <taxon>Eukaryota</taxon>
        <taxon>Fungi</taxon>
        <taxon>Dikarya</taxon>
        <taxon>Basidiomycota</taxon>
        <taxon>Agaricomycotina</taxon>
        <taxon>Agaricomycetes</taxon>
        <taxon>Agaricomycetidae</taxon>
        <taxon>Agaricales</taxon>
        <taxon>Marasmiineae</taxon>
        <taxon>Marasmiaceae</taxon>
        <taxon>Paramarasmius</taxon>
    </lineage>
</organism>
<dbReference type="Proteomes" id="UP001383192">
    <property type="component" value="Unassembled WGS sequence"/>
</dbReference>
<evidence type="ECO:0000256" key="1">
    <source>
        <dbReference type="SAM" id="MobiDB-lite"/>
    </source>
</evidence>
<keyword evidence="3" id="KW-1185">Reference proteome</keyword>
<accession>A0AAW0DHN7</accession>
<dbReference type="AlphaFoldDB" id="A0AAW0DHN7"/>
<sequence>MDFPTPPILHQLHPLPKLPVLNRHPGKFDTPAHEARLSSNTPSLPTRRTTPSPEPGKSSPSKPPYAEAFTPAIMSFPSPSQHCLRALNSELSPHPFPSSPLVPERDRETVPSKLYRSSGRSSRAGYLGTSFWKWEDRKKACRKSRRAFRYLDERDGFALGHA</sequence>
<name>A0AAW0DHN7_9AGAR</name>
<reference evidence="2 3" key="1">
    <citation type="submission" date="2024-01" db="EMBL/GenBank/DDBJ databases">
        <title>A draft genome for a cacao thread blight-causing isolate of Paramarasmius palmivorus.</title>
        <authorList>
            <person name="Baruah I.K."/>
            <person name="Bukari Y."/>
            <person name="Amoako-Attah I."/>
            <person name="Meinhardt L.W."/>
            <person name="Bailey B.A."/>
            <person name="Cohen S.P."/>
        </authorList>
    </citation>
    <scope>NUCLEOTIDE SEQUENCE [LARGE SCALE GENOMIC DNA]</scope>
    <source>
        <strain evidence="2 3">GH-12</strain>
    </source>
</reference>
<comment type="caution">
    <text evidence="2">The sequence shown here is derived from an EMBL/GenBank/DDBJ whole genome shotgun (WGS) entry which is preliminary data.</text>
</comment>
<dbReference type="EMBL" id="JAYKXP010000012">
    <property type="protein sequence ID" value="KAK7051440.1"/>
    <property type="molecule type" value="Genomic_DNA"/>
</dbReference>
<evidence type="ECO:0000313" key="3">
    <source>
        <dbReference type="Proteomes" id="UP001383192"/>
    </source>
</evidence>
<feature type="compositionally biased region" description="Basic and acidic residues" evidence="1">
    <location>
        <begin position="26"/>
        <end position="36"/>
    </location>
</feature>
<protein>
    <submittedName>
        <fullName evidence="2">Uncharacterized protein</fullName>
    </submittedName>
</protein>
<feature type="compositionally biased region" description="Low complexity" evidence="1">
    <location>
        <begin position="38"/>
        <end position="60"/>
    </location>
</feature>
<feature type="region of interest" description="Disordered" evidence="1">
    <location>
        <begin position="86"/>
        <end position="124"/>
    </location>
</feature>
<proteinExistence type="predicted"/>
<evidence type="ECO:0000313" key="2">
    <source>
        <dbReference type="EMBL" id="KAK7051440.1"/>
    </source>
</evidence>
<gene>
    <name evidence="2" type="ORF">VNI00_004414</name>
</gene>